<name>A0A967EZ94_9PROT</name>
<proteinExistence type="predicted"/>
<dbReference type="Pfam" id="PF22308">
    <property type="entry name" value="DUF6969"/>
    <property type="match status" value="1"/>
</dbReference>
<accession>A0A967EZ94</accession>
<evidence type="ECO:0000259" key="1">
    <source>
        <dbReference type="Pfam" id="PF22308"/>
    </source>
</evidence>
<keyword evidence="3" id="KW-1185">Reference proteome</keyword>
<organism evidence="2 3">
    <name type="scientific">Pelagibius litoralis</name>
    <dbReference type="NCBI Taxonomy" id="374515"/>
    <lineage>
        <taxon>Bacteria</taxon>
        <taxon>Pseudomonadati</taxon>
        <taxon>Pseudomonadota</taxon>
        <taxon>Alphaproteobacteria</taxon>
        <taxon>Rhodospirillales</taxon>
        <taxon>Rhodovibrionaceae</taxon>
        <taxon>Pelagibius</taxon>
    </lineage>
</organism>
<sequence>MRSEAQIRESALDSDFDLKRLSSEELQAMAEAGREVAEVHRVLAKTSDNIVGELLKNNGTFYEWDHYPPGDVYDHETHGQYYYHAHAIDQRFEGEHGHFHTFVRPKGMPPGIKPAPVAGFMKPKDPNDALSHLIAISMTPGGLPFRIFTVNRWVTGEVWYSAKDVAVLLEYFKIDHTQPSWPVNRWVTAMVQLYRPQIIDLLEARDRKVALWQQQNPDGDVFEDRDLEVTSYLDVDPNVQIQSVAKILLSRQ</sequence>
<dbReference type="InterPro" id="IPR054242">
    <property type="entry name" value="DUF6969"/>
</dbReference>
<evidence type="ECO:0000313" key="2">
    <source>
        <dbReference type="EMBL" id="NIA70203.1"/>
    </source>
</evidence>
<evidence type="ECO:0000313" key="3">
    <source>
        <dbReference type="Proteomes" id="UP000761264"/>
    </source>
</evidence>
<protein>
    <recommendedName>
        <fullName evidence="1">DUF6969 domain-containing protein</fullName>
    </recommendedName>
</protein>
<dbReference type="AlphaFoldDB" id="A0A967EZ94"/>
<gene>
    <name evidence="2" type="ORF">HBA54_16470</name>
</gene>
<comment type="caution">
    <text evidence="2">The sequence shown here is derived from an EMBL/GenBank/DDBJ whole genome shotgun (WGS) entry which is preliminary data.</text>
</comment>
<dbReference type="Proteomes" id="UP000761264">
    <property type="component" value="Unassembled WGS sequence"/>
</dbReference>
<dbReference type="RefSeq" id="WP_167226565.1">
    <property type="nucleotide sequence ID" value="NZ_JAAQPH010000012.1"/>
</dbReference>
<feature type="domain" description="DUF6969" evidence="1">
    <location>
        <begin position="31"/>
        <end position="235"/>
    </location>
</feature>
<reference evidence="2" key="1">
    <citation type="submission" date="2020-03" db="EMBL/GenBank/DDBJ databases">
        <title>Genome of Pelagibius litoralis DSM 21314T.</title>
        <authorList>
            <person name="Wang G."/>
        </authorList>
    </citation>
    <scope>NUCLEOTIDE SEQUENCE</scope>
    <source>
        <strain evidence="2">DSM 21314</strain>
    </source>
</reference>
<dbReference type="EMBL" id="JAAQPH010000012">
    <property type="protein sequence ID" value="NIA70203.1"/>
    <property type="molecule type" value="Genomic_DNA"/>
</dbReference>